<dbReference type="SUPFAM" id="SSF52402">
    <property type="entry name" value="Adenine nucleotide alpha hydrolases-like"/>
    <property type="match status" value="2"/>
</dbReference>
<name>A0A852SZC2_9MICO</name>
<dbReference type="InterPro" id="IPR014729">
    <property type="entry name" value="Rossmann-like_a/b/a_fold"/>
</dbReference>
<evidence type="ECO:0000313" key="3">
    <source>
        <dbReference type="EMBL" id="NYD74596.1"/>
    </source>
</evidence>
<dbReference type="InterPro" id="IPR006015">
    <property type="entry name" value="Universal_stress_UspA"/>
</dbReference>
<sequence>MQIRRYIVGVDGSLPSRAAIRWAIGHAREHGAEVTLAHIADDEWGAVGAELIDEVDAGARRLLDGEVAYARSLEGTAGLRAELLSGSPMTVLASLGDAETMLVVGTHKTGFHYGRAFGSRSLQLANLAVGPVTIVPDTESRLRRGVVVGVDDSPAGNAALDLAADLACDHHCELIAVRSAGASATGAARRETEPEQLAQYDDDARRLLATAVERVRNRQPGITIRSRVVRRPPGTALNDIARSAEVLVVGDSRREEAQPGGLGSVAYDVLLNVSSPTIVVHAPPAVPAEPQPEGEAHVVR</sequence>
<accession>A0A852SZC2</accession>
<dbReference type="RefSeq" id="WP_179456503.1">
    <property type="nucleotide sequence ID" value="NZ_BAAAPX010000001.1"/>
</dbReference>
<protein>
    <submittedName>
        <fullName evidence="3">Nucleotide-binding universal stress UspA family protein</fullName>
    </submittedName>
</protein>
<keyword evidence="4" id="KW-1185">Reference proteome</keyword>
<reference evidence="3 4" key="1">
    <citation type="submission" date="2020-07" db="EMBL/GenBank/DDBJ databases">
        <title>Sequencing the genomes of 1000 actinobacteria strains.</title>
        <authorList>
            <person name="Klenk H.-P."/>
        </authorList>
    </citation>
    <scope>NUCLEOTIDE SEQUENCE [LARGE SCALE GENOMIC DNA]</scope>
    <source>
        <strain evidence="3 4">DSM 23871</strain>
    </source>
</reference>
<dbReference type="PANTHER" id="PTHR46268:SF6">
    <property type="entry name" value="UNIVERSAL STRESS PROTEIN UP12"/>
    <property type="match status" value="1"/>
</dbReference>
<dbReference type="Gene3D" id="3.40.50.620">
    <property type="entry name" value="HUPs"/>
    <property type="match status" value="2"/>
</dbReference>
<dbReference type="InterPro" id="IPR006016">
    <property type="entry name" value="UspA"/>
</dbReference>
<organism evidence="3 4">
    <name type="scientific">Leifsonia soli</name>
    <dbReference type="NCBI Taxonomy" id="582665"/>
    <lineage>
        <taxon>Bacteria</taxon>
        <taxon>Bacillati</taxon>
        <taxon>Actinomycetota</taxon>
        <taxon>Actinomycetes</taxon>
        <taxon>Micrococcales</taxon>
        <taxon>Microbacteriaceae</taxon>
        <taxon>Leifsonia</taxon>
    </lineage>
</organism>
<feature type="domain" description="UspA" evidence="2">
    <location>
        <begin position="146"/>
        <end position="281"/>
    </location>
</feature>
<proteinExistence type="inferred from homology"/>
<dbReference type="PRINTS" id="PR01438">
    <property type="entry name" value="UNVRSLSTRESS"/>
</dbReference>
<evidence type="ECO:0000313" key="4">
    <source>
        <dbReference type="Proteomes" id="UP000589620"/>
    </source>
</evidence>
<gene>
    <name evidence="3" type="ORF">BJ963_002115</name>
</gene>
<evidence type="ECO:0000259" key="2">
    <source>
        <dbReference type="Pfam" id="PF00582"/>
    </source>
</evidence>
<dbReference type="EMBL" id="JACCBJ010000001">
    <property type="protein sequence ID" value="NYD74596.1"/>
    <property type="molecule type" value="Genomic_DNA"/>
</dbReference>
<comment type="caution">
    <text evidence="3">The sequence shown here is derived from an EMBL/GenBank/DDBJ whole genome shotgun (WGS) entry which is preliminary data.</text>
</comment>
<comment type="similarity">
    <text evidence="1">Belongs to the universal stress protein A family.</text>
</comment>
<dbReference type="Proteomes" id="UP000589620">
    <property type="component" value="Unassembled WGS sequence"/>
</dbReference>
<dbReference type="Pfam" id="PF00582">
    <property type="entry name" value="Usp"/>
    <property type="match status" value="2"/>
</dbReference>
<feature type="domain" description="UspA" evidence="2">
    <location>
        <begin position="4"/>
        <end position="136"/>
    </location>
</feature>
<dbReference type="CDD" id="cd00293">
    <property type="entry name" value="USP-like"/>
    <property type="match status" value="1"/>
</dbReference>
<evidence type="ECO:0000256" key="1">
    <source>
        <dbReference type="ARBA" id="ARBA00008791"/>
    </source>
</evidence>
<dbReference type="PANTHER" id="PTHR46268">
    <property type="entry name" value="STRESS RESPONSE PROTEIN NHAX"/>
    <property type="match status" value="1"/>
</dbReference>
<dbReference type="AlphaFoldDB" id="A0A852SZC2"/>